<feature type="region of interest" description="Disordered" evidence="7">
    <location>
        <begin position="46"/>
        <end position="83"/>
    </location>
</feature>
<evidence type="ECO:0000256" key="3">
    <source>
        <dbReference type="ARBA" id="ARBA00023015"/>
    </source>
</evidence>
<dbReference type="Proteomes" id="UP000639772">
    <property type="component" value="Chromosome 1"/>
</dbReference>
<dbReference type="CDD" id="cd11448">
    <property type="entry name" value="bHLH_AtFAMA_like"/>
    <property type="match status" value="1"/>
</dbReference>
<dbReference type="PANTHER" id="PTHR46684">
    <property type="entry name" value="TRANSCRIPTION FACTOR FAMA"/>
    <property type="match status" value="1"/>
</dbReference>
<dbReference type="InterPro" id="IPR011598">
    <property type="entry name" value="bHLH_dom"/>
</dbReference>
<evidence type="ECO:0000256" key="7">
    <source>
        <dbReference type="SAM" id="MobiDB-lite"/>
    </source>
</evidence>
<evidence type="ECO:0000256" key="2">
    <source>
        <dbReference type="ARBA" id="ARBA00005510"/>
    </source>
</evidence>
<evidence type="ECO:0000313" key="10">
    <source>
        <dbReference type="Proteomes" id="UP000639772"/>
    </source>
</evidence>
<dbReference type="GO" id="GO:0003677">
    <property type="term" value="F:DNA binding"/>
    <property type="evidence" value="ECO:0007669"/>
    <property type="project" value="UniProtKB-KW"/>
</dbReference>
<dbReference type="Pfam" id="PF00010">
    <property type="entry name" value="HLH"/>
    <property type="match status" value="1"/>
</dbReference>
<dbReference type="InterPro" id="IPR054502">
    <property type="entry name" value="bHLH-TF_ACT-like_plant"/>
</dbReference>
<dbReference type="SMART" id="SM00353">
    <property type="entry name" value="HLH"/>
    <property type="match status" value="1"/>
</dbReference>
<dbReference type="GO" id="GO:0046983">
    <property type="term" value="F:protein dimerization activity"/>
    <property type="evidence" value="ECO:0007669"/>
    <property type="project" value="InterPro"/>
</dbReference>
<comment type="similarity">
    <text evidence="2">Belongs to the bHLH protein family.</text>
</comment>
<dbReference type="SUPFAM" id="SSF47459">
    <property type="entry name" value="HLH, helix-loop-helix DNA-binding domain"/>
    <property type="match status" value="1"/>
</dbReference>
<protein>
    <recommendedName>
        <fullName evidence="8">BHLH domain-containing protein</fullName>
    </recommendedName>
</protein>
<evidence type="ECO:0000313" key="9">
    <source>
        <dbReference type="EMBL" id="KAG0502841.1"/>
    </source>
</evidence>
<feature type="compositionally biased region" description="Pro residues" evidence="7">
    <location>
        <begin position="48"/>
        <end position="57"/>
    </location>
</feature>
<evidence type="ECO:0000259" key="8">
    <source>
        <dbReference type="PROSITE" id="PS50888"/>
    </source>
</evidence>
<name>A0A835VN64_VANPL</name>
<feature type="compositionally biased region" description="Basic residues" evidence="7">
    <location>
        <begin position="65"/>
        <end position="75"/>
    </location>
</feature>
<dbReference type="PROSITE" id="PS50888">
    <property type="entry name" value="BHLH"/>
    <property type="match status" value="1"/>
</dbReference>
<feature type="domain" description="BHLH" evidence="8">
    <location>
        <begin position="83"/>
        <end position="134"/>
    </location>
</feature>
<reference evidence="9 10" key="1">
    <citation type="journal article" date="2020" name="Nat. Food">
        <title>A phased Vanilla planifolia genome enables genetic improvement of flavour and production.</title>
        <authorList>
            <person name="Hasing T."/>
            <person name="Tang H."/>
            <person name="Brym M."/>
            <person name="Khazi F."/>
            <person name="Huang T."/>
            <person name="Chambers A.H."/>
        </authorList>
    </citation>
    <scope>NUCLEOTIDE SEQUENCE [LARGE SCALE GENOMIC DNA]</scope>
    <source>
        <tissue evidence="9">Leaf</tissue>
    </source>
</reference>
<dbReference type="GO" id="GO:0010052">
    <property type="term" value="P:guard cell differentiation"/>
    <property type="evidence" value="ECO:0007669"/>
    <property type="project" value="InterPro"/>
</dbReference>
<dbReference type="Pfam" id="PF22754">
    <property type="entry name" value="bHLH-TF_ACT-like_plant"/>
    <property type="match status" value="1"/>
</dbReference>
<keyword evidence="6" id="KW-0539">Nucleus</keyword>
<organism evidence="9 10">
    <name type="scientific">Vanilla planifolia</name>
    <name type="common">Vanilla</name>
    <dbReference type="NCBI Taxonomy" id="51239"/>
    <lineage>
        <taxon>Eukaryota</taxon>
        <taxon>Viridiplantae</taxon>
        <taxon>Streptophyta</taxon>
        <taxon>Embryophyta</taxon>
        <taxon>Tracheophyta</taxon>
        <taxon>Spermatophyta</taxon>
        <taxon>Magnoliopsida</taxon>
        <taxon>Liliopsida</taxon>
        <taxon>Asparagales</taxon>
        <taxon>Orchidaceae</taxon>
        <taxon>Vanilloideae</taxon>
        <taxon>Vanilleae</taxon>
        <taxon>Vanilla</taxon>
    </lineage>
</organism>
<accession>A0A835VN64</accession>
<evidence type="ECO:0000256" key="1">
    <source>
        <dbReference type="ARBA" id="ARBA00004123"/>
    </source>
</evidence>
<dbReference type="InterPro" id="IPR036638">
    <property type="entry name" value="HLH_DNA-bd_sf"/>
</dbReference>
<dbReference type="InterPro" id="IPR044283">
    <property type="entry name" value="FAMA/SPEECHLESS/MUTE-like"/>
</dbReference>
<dbReference type="OrthoDB" id="684567at2759"/>
<dbReference type="GO" id="GO:0005634">
    <property type="term" value="C:nucleus"/>
    <property type="evidence" value="ECO:0007669"/>
    <property type="project" value="TreeGrafter"/>
</dbReference>
<comment type="subcellular location">
    <subcellularLocation>
        <location evidence="1">Nucleus</location>
    </subcellularLocation>
</comment>
<gene>
    <name evidence="9" type="ORF">HPP92_002913</name>
</gene>
<dbReference type="GO" id="GO:0045893">
    <property type="term" value="P:positive regulation of DNA-templated transcription"/>
    <property type="evidence" value="ECO:0007669"/>
    <property type="project" value="TreeGrafter"/>
</dbReference>
<dbReference type="GO" id="GO:0003700">
    <property type="term" value="F:DNA-binding transcription factor activity"/>
    <property type="evidence" value="ECO:0007669"/>
    <property type="project" value="InterPro"/>
</dbReference>
<comment type="caution">
    <text evidence="9">The sequence shown here is derived from an EMBL/GenBank/DDBJ whole genome shotgun (WGS) entry which is preliminary data.</text>
</comment>
<proteinExistence type="inferred from homology"/>
<evidence type="ECO:0000256" key="5">
    <source>
        <dbReference type="ARBA" id="ARBA00023163"/>
    </source>
</evidence>
<dbReference type="EMBL" id="JADCNM010000001">
    <property type="protein sequence ID" value="KAG0502841.1"/>
    <property type="molecule type" value="Genomic_DNA"/>
</dbReference>
<evidence type="ECO:0000256" key="4">
    <source>
        <dbReference type="ARBA" id="ARBA00023125"/>
    </source>
</evidence>
<dbReference type="AlphaFoldDB" id="A0A835VN64"/>
<dbReference type="PANTHER" id="PTHR46684:SF16">
    <property type="entry name" value="TRANSCRIPTION FACTOR BHLH67-LIKE ISOFORM X2"/>
    <property type="match status" value="1"/>
</dbReference>
<dbReference type="Gene3D" id="4.10.280.10">
    <property type="entry name" value="Helix-loop-helix DNA-binding domain"/>
    <property type="match status" value="1"/>
</dbReference>
<keyword evidence="3" id="KW-0805">Transcription regulation</keyword>
<sequence>MSLETFASSIVYNTFSATTELDQQHPSSFFFDDGVSLERPIVGKFPPLLAPPQPPPQCGAATQGKGKRRRRPRSCKSKEEAETQRITHIAVERNRRRQMNEHLAVLRSLMPESFIQRGDQASIVGGAIDYVKELEHFLQTLEAQKRKIEQQHESIGCINESENGWISTEEETTLPPFAQFFTFPQFIWCHSSGENPRSPESRPTGVADIEVNLVETHASIRILSRRRPRQLIKILVGFQALRLTILHLSVTTLDTIALYSLSVKLEEGCKLSTVDEIAEAVHRMLSLID</sequence>
<evidence type="ECO:0000256" key="6">
    <source>
        <dbReference type="ARBA" id="ARBA00023242"/>
    </source>
</evidence>
<keyword evidence="5" id="KW-0804">Transcription</keyword>
<keyword evidence="4" id="KW-0238">DNA-binding</keyword>